<feature type="domain" description="Glycosyl transferase family 1" evidence="1">
    <location>
        <begin position="181"/>
        <end position="343"/>
    </location>
</feature>
<dbReference type="CDD" id="cd03801">
    <property type="entry name" value="GT4_PimA-like"/>
    <property type="match status" value="1"/>
</dbReference>
<sequence length="371" mass="42066">MIQVALLRGKYLNKFETQNLVFTTKENIGITGVSSLHPIHTTFSFSTIKLFSLIDLLDNKPARFIANRTIGDLQILFGLEKILPSFDIVHTADPHYYFSYQAAILRKKELIPKLISTCWETIPFNNESTWVKKKIKKLAMKHTDYFICPTKRAKRALEKEGISSDKITVIPMGVNINKFCKKKNKHIKTILFVGRLVEEKGILDLYEVYKKINNSNLRLLIVGSGVLGNKLKQLIINDKLQKQVFIERSSYKEMPNVYNEADLVVVPSKTTKTWEEQFGMVAVEAMASGLPVIAYHSGALQEVIGKAGVLIEEGDEKGLVSAISRILNDDKLALRLGTIARERAENLYDCSKVKNQYKKLYESFCSGIDQK</sequence>
<reference evidence="3 4" key="1">
    <citation type="journal article" date="2016" name="Nat. Commun.">
        <title>Thousands of microbial genomes shed light on interconnected biogeochemical processes in an aquifer system.</title>
        <authorList>
            <person name="Anantharaman K."/>
            <person name="Brown C.T."/>
            <person name="Hug L.A."/>
            <person name="Sharon I."/>
            <person name="Castelle C.J."/>
            <person name="Probst A.J."/>
            <person name="Thomas B.C."/>
            <person name="Singh A."/>
            <person name="Wilkins M.J."/>
            <person name="Karaoz U."/>
            <person name="Brodie E.L."/>
            <person name="Williams K.H."/>
            <person name="Hubbard S.S."/>
            <person name="Banfield J.F."/>
        </authorList>
    </citation>
    <scope>NUCLEOTIDE SEQUENCE [LARGE SCALE GENOMIC DNA]</scope>
</reference>
<evidence type="ECO:0008006" key="5">
    <source>
        <dbReference type="Google" id="ProtNLM"/>
    </source>
</evidence>
<dbReference type="EMBL" id="MGAQ01000002">
    <property type="protein sequence ID" value="OGK51266.1"/>
    <property type="molecule type" value="Genomic_DNA"/>
</dbReference>
<accession>A0A1F7J6N3</accession>
<dbReference type="PANTHER" id="PTHR45947:SF3">
    <property type="entry name" value="SULFOQUINOVOSYL TRANSFERASE SQD2"/>
    <property type="match status" value="1"/>
</dbReference>
<dbReference type="AlphaFoldDB" id="A0A1F7J6N3"/>
<dbReference type="InterPro" id="IPR050194">
    <property type="entry name" value="Glycosyltransferase_grp1"/>
</dbReference>
<feature type="domain" description="Glycosyltransferase subfamily 4-like N-terminal" evidence="2">
    <location>
        <begin position="69"/>
        <end position="177"/>
    </location>
</feature>
<proteinExistence type="predicted"/>
<evidence type="ECO:0000313" key="4">
    <source>
        <dbReference type="Proteomes" id="UP000178558"/>
    </source>
</evidence>
<dbReference type="InterPro" id="IPR028098">
    <property type="entry name" value="Glyco_trans_4-like_N"/>
</dbReference>
<dbReference type="Pfam" id="PF00534">
    <property type="entry name" value="Glycos_transf_1"/>
    <property type="match status" value="1"/>
</dbReference>
<dbReference type="Proteomes" id="UP000178558">
    <property type="component" value="Unassembled WGS sequence"/>
</dbReference>
<evidence type="ECO:0000259" key="1">
    <source>
        <dbReference type="Pfam" id="PF00534"/>
    </source>
</evidence>
<comment type="caution">
    <text evidence="3">The sequence shown here is derived from an EMBL/GenBank/DDBJ whole genome shotgun (WGS) entry which is preliminary data.</text>
</comment>
<dbReference type="SUPFAM" id="SSF53756">
    <property type="entry name" value="UDP-Glycosyltransferase/glycogen phosphorylase"/>
    <property type="match status" value="1"/>
</dbReference>
<dbReference type="GO" id="GO:0016757">
    <property type="term" value="F:glycosyltransferase activity"/>
    <property type="evidence" value="ECO:0007669"/>
    <property type="project" value="InterPro"/>
</dbReference>
<evidence type="ECO:0000313" key="3">
    <source>
        <dbReference type="EMBL" id="OGK51266.1"/>
    </source>
</evidence>
<gene>
    <name evidence="3" type="ORF">A3B50_04705</name>
</gene>
<organism evidence="3 4">
    <name type="scientific">Candidatus Roizmanbacteria bacterium RIFCSPLOWO2_01_FULL_40_42</name>
    <dbReference type="NCBI Taxonomy" id="1802066"/>
    <lineage>
        <taxon>Bacteria</taxon>
        <taxon>Candidatus Roizmaniibacteriota</taxon>
    </lineage>
</organism>
<dbReference type="Gene3D" id="3.40.50.2000">
    <property type="entry name" value="Glycogen Phosphorylase B"/>
    <property type="match status" value="2"/>
</dbReference>
<evidence type="ECO:0000259" key="2">
    <source>
        <dbReference type="Pfam" id="PF13439"/>
    </source>
</evidence>
<dbReference type="InterPro" id="IPR001296">
    <property type="entry name" value="Glyco_trans_1"/>
</dbReference>
<protein>
    <recommendedName>
        <fullName evidence="5">Glycosyl transferase family 1 domain-containing protein</fullName>
    </recommendedName>
</protein>
<dbReference type="Pfam" id="PF13439">
    <property type="entry name" value="Glyco_transf_4"/>
    <property type="match status" value="1"/>
</dbReference>
<dbReference type="PANTHER" id="PTHR45947">
    <property type="entry name" value="SULFOQUINOVOSYL TRANSFERASE SQD2"/>
    <property type="match status" value="1"/>
</dbReference>
<name>A0A1F7J6N3_9BACT</name>